<dbReference type="InterPro" id="IPR014729">
    <property type="entry name" value="Rossmann-like_a/b/a_fold"/>
</dbReference>
<dbReference type="PANTHER" id="PTHR31285:SF0">
    <property type="entry name" value="NICOTINAMIDE MONONUCLEOTIDE ADENYLYLTRANSFERASE"/>
    <property type="match status" value="1"/>
</dbReference>
<protein>
    <recommendedName>
        <fullName evidence="1">Cytidyltransferase-like domain-containing protein</fullName>
    </recommendedName>
</protein>
<dbReference type="AlphaFoldDB" id="A0A830HHC1"/>
<accession>A0A830HHC1</accession>
<dbReference type="Pfam" id="PF01467">
    <property type="entry name" value="CTP_transf_like"/>
    <property type="match status" value="1"/>
</dbReference>
<dbReference type="InterPro" id="IPR004821">
    <property type="entry name" value="Cyt_trans-like"/>
</dbReference>
<dbReference type="Gene3D" id="3.40.50.620">
    <property type="entry name" value="HUPs"/>
    <property type="match status" value="1"/>
</dbReference>
<dbReference type="Proteomes" id="UP000660262">
    <property type="component" value="Unassembled WGS sequence"/>
</dbReference>
<gene>
    <name evidence="2" type="ORF">PPROV_000547000</name>
</gene>
<dbReference type="GO" id="GO:0005634">
    <property type="term" value="C:nucleus"/>
    <property type="evidence" value="ECO:0007669"/>
    <property type="project" value="TreeGrafter"/>
</dbReference>
<comment type="caution">
    <text evidence="2">The sequence shown here is derived from an EMBL/GenBank/DDBJ whole genome shotgun (WGS) entry which is preliminary data.</text>
</comment>
<dbReference type="GO" id="GO:0000309">
    <property type="term" value="F:nicotinamide-nucleotide adenylyltransferase activity"/>
    <property type="evidence" value="ECO:0007669"/>
    <property type="project" value="TreeGrafter"/>
</dbReference>
<sequence length="508" mass="53217">MRTTFTRRGTSLKASFEAHVWRHTPTHRRAAHRSMAAPKNSAHSSAESLVSLIHDTPTQLVAHVTGGGASAIAAMLAVPGASRTVVEANVPYAQTCGWDTIGRSTDGYLDSASVHQKPDGFSFASPDAAIAFAIAAYRRCVAVSSPGTPCAGVAAACALASNRTLKGGTRVHIAYANDTHIALTSASLAMPDEDSGVSVRSEHEASAASMVLHAAAEACGISRTDAEALHVPPTNVQDLKRFELGVGGGADVNDMALRLHLACDDGVDGNESRATFERAIAMVHGTAAASRLLCGRCAYFPPTGAPALPFGALPQPSRRLIAPGSFNPPHRGHVAMMRAASDVFGVAYPDGVVAELSVANADKGVLPADEVASRVASYRAASSSLPLPGLAITQFALFSEKARLFPGSSFVVGYDTAVRIMDKKYTDGDLDKLVDSLVEMVRLGVRIGVAGRADKDGSYKTLEDAFAERGAGISPTLLERVFVSVPNERVDVSSTELRAKENNCTQLR</sequence>
<dbReference type="GO" id="GO:0005737">
    <property type="term" value="C:cytoplasm"/>
    <property type="evidence" value="ECO:0007669"/>
    <property type="project" value="TreeGrafter"/>
</dbReference>
<dbReference type="OrthoDB" id="5591297at2759"/>
<name>A0A830HHC1_9CHLO</name>
<feature type="domain" description="Cytidyltransferase-like" evidence="1">
    <location>
        <begin position="321"/>
        <end position="499"/>
    </location>
</feature>
<proteinExistence type="predicted"/>
<dbReference type="EMBL" id="BNJQ01000014">
    <property type="protein sequence ID" value="GHP06726.1"/>
    <property type="molecule type" value="Genomic_DNA"/>
</dbReference>
<evidence type="ECO:0000313" key="2">
    <source>
        <dbReference type="EMBL" id="GHP06726.1"/>
    </source>
</evidence>
<organism evidence="2 3">
    <name type="scientific">Pycnococcus provasolii</name>
    <dbReference type="NCBI Taxonomy" id="41880"/>
    <lineage>
        <taxon>Eukaryota</taxon>
        <taxon>Viridiplantae</taxon>
        <taxon>Chlorophyta</taxon>
        <taxon>Pseudoscourfieldiophyceae</taxon>
        <taxon>Pseudoscourfieldiales</taxon>
        <taxon>Pycnococcaceae</taxon>
        <taxon>Pycnococcus</taxon>
    </lineage>
</organism>
<evidence type="ECO:0000259" key="1">
    <source>
        <dbReference type="Pfam" id="PF01467"/>
    </source>
</evidence>
<reference evidence="2" key="1">
    <citation type="submission" date="2020-10" db="EMBL/GenBank/DDBJ databases">
        <title>Unveiling of a novel bifunctional photoreceptor, Dualchrome1, isolated from a cosmopolitan green alga.</title>
        <authorList>
            <person name="Suzuki S."/>
            <person name="Kawachi M."/>
        </authorList>
    </citation>
    <scope>NUCLEOTIDE SEQUENCE</scope>
    <source>
        <strain evidence="2">NIES 2893</strain>
    </source>
</reference>
<dbReference type="SUPFAM" id="SSF52374">
    <property type="entry name" value="Nucleotidylyl transferase"/>
    <property type="match status" value="1"/>
</dbReference>
<dbReference type="GO" id="GO:0016887">
    <property type="term" value="F:ATP hydrolysis activity"/>
    <property type="evidence" value="ECO:0007669"/>
    <property type="project" value="TreeGrafter"/>
</dbReference>
<evidence type="ECO:0000313" key="3">
    <source>
        <dbReference type="Proteomes" id="UP000660262"/>
    </source>
</evidence>
<keyword evidence="3" id="KW-1185">Reference proteome</keyword>
<dbReference type="PANTHER" id="PTHR31285">
    <property type="entry name" value="NICOTINAMIDE MONONUCLEOTIDE ADENYLYLTRANSFERASE"/>
    <property type="match status" value="1"/>
</dbReference>